<dbReference type="Proteomes" id="UP000729009">
    <property type="component" value="Unassembled WGS sequence"/>
</dbReference>
<comment type="caution">
    <text evidence="1">The sequence shown here is derived from an EMBL/GenBank/DDBJ whole genome shotgun (WGS) entry which is preliminary data.</text>
</comment>
<gene>
    <name evidence="1" type="ORF">FCH32_12240</name>
</gene>
<dbReference type="InterPro" id="IPR029465">
    <property type="entry name" value="ATPgrasp_TupA"/>
</dbReference>
<sequence length="302" mass="36084">MIMLKQRYKLIEYKFRALRTFFVSDEKYRRMKFRKIFNQDLDLSQPLTLNEKINYRMVFNRDFFLTIIADKIAVRDYVRMMVGDKHLVPLLAVFDKIRPCDFEDFPDSFVIKCNHDSGSSIICHDKRQLNKKSVVEHFNRRLRMNPYYSNREWQYKNIKPKILVERKLNVFDGKNQDVTPEMFRVHCFHKKPMYIEADFTCVNGKEYVNVYDPNWVLQPFTLGYGNTPYTIGRPGSLDEILDVAAKLATDLDYCRVDLMVENERVYFSEITLTPESGQLKFRPAEWDLRLGCLWNMPVTRID</sequence>
<dbReference type="AlphaFoldDB" id="A0ABD6M3E2"/>
<organism evidence="1 2">
    <name type="scientific">Citrobacter gillenii</name>
    <dbReference type="NCBI Taxonomy" id="67828"/>
    <lineage>
        <taxon>Bacteria</taxon>
        <taxon>Pseudomonadati</taxon>
        <taxon>Pseudomonadota</taxon>
        <taxon>Gammaproteobacteria</taxon>
        <taxon>Enterobacterales</taxon>
        <taxon>Enterobacteriaceae</taxon>
        <taxon>Citrobacter</taxon>
        <taxon>Citrobacter freundii complex</taxon>
    </lineage>
</organism>
<accession>A0ABD6M3E2</accession>
<evidence type="ECO:0000313" key="1">
    <source>
        <dbReference type="EMBL" id="NTZ51065.1"/>
    </source>
</evidence>
<name>A0ABD6M3E2_9ENTR</name>
<reference evidence="1 2" key="1">
    <citation type="submission" date="2019-05" db="EMBL/GenBank/DDBJ databases">
        <title>Draft genomes of bacterial isolates retrieved from different Forrest soils.</title>
        <authorList>
            <person name="Soares-Castro P."/>
            <person name="Santos P.M."/>
        </authorList>
    </citation>
    <scope>NUCLEOTIDE SEQUENCE [LARGE SCALE GENOMIC DNA]</scope>
    <source>
        <strain evidence="1 2">UMG736</strain>
    </source>
</reference>
<protein>
    <submittedName>
        <fullName evidence="1">Glycosyltransferase</fullName>
    </submittedName>
</protein>
<proteinExistence type="predicted"/>
<dbReference type="Pfam" id="PF14305">
    <property type="entry name" value="ATPgrasp_TupA"/>
    <property type="match status" value="1"/>
</dbReference>
<evidence type="ECO:0000313" key="2">
    <source>
        <dbReference type="Proteomes" id="UP000729009"/>
    </source>
</evidence>
<dbReference type="EMBL" id="SUQN01000005">
    <property type="protein sequence ID" value="NTZ51065.1"/>
    <property type="molecule type" value="Genomic_DNA"/>
</dbReference>
<keyword evidence="2" id="KW-1185">Reference proteome</keyword>